<name>A0A3D8T960_9HELO</name>
<dbReference type="PANTHER" id="PTHR43591:SF31">
    <property type="entry name" value="LAEA-LIKE, PUTATIVE (AFU_ORTHOLOGUE AFUA_8G01930)-RELATED"/>
    <property type="match status" value="1"/>
</dbReference>
<dbReference type="EMBL" id="PDLN01000001">
    <property type="protein sequence ID" value="RDW95065.1"/>
    <property type="molecule type" value="Genomic_DNA"/>
</dbReference>
<dbReference type="Proteomes" id="UP000256328">
    <property type="component" value="Unassembled WGS sequence"/>
</dbReference>
<dbReference type="AlphaFoldDB" id="A0A3D8T960"/>
<dbReference type="Pfam" id="PF13489">
    <property type="entry name" value="Methyltransf_23"/>
    <property type="match status" value="1"/>
</dbReference>
<dbReference type="Gene3D" id="3.40.50.150">
    <property type="entry name" value="Vaccinia Virus protein VP39"/>
    <property type="match status" value="1"/>
</dbReference>
<sequence>MADNPILADAPLVAEADDWSDIDSGLGSSIVLSMNSIAESIRKHREENGRTYHKFKEENRDRSTWLHLCPAGKENKLHRVLDAGTGTGIWAIDFGKILITIDRWKLYDLSRAADEHPECEVLGIDLSPMQPSFLPPNLVFQLDDLEEPWRFNFKFDFIYTRMMTGAFSDWPKYFNQAFENLNPGGYIELADCTYPFVADDLSLSKDSALTKWCQLMMDGCAAMGRPIDSAVRYKAQLEEAGFTDVVELKYKWPLNRWPKDKKAKELGMWTYENMYGGILGFSLAIFTRVLGWTREDTELFIAEVQKEVRDHKIHSYAPIYVVYGKKPE</sequence>
<reference evidence="1 2" key="1">
    <citation type="journal article" date="2018" name="IMA Fungus">
        <title>IMA Genome-F 9: Draft genome sequence of Annulohypoxylon stygium, Aspergillus mulundensis, Berkeleyomyces basicola (syn. Thielaviopsis basicola), Ceratocystis smalleyi, two Cercospora beticola strains, Coleophoma cylindrospora, Fusarium fracticaudum, Phialophora cf. hyalina, and Morchella septimelata.</title>
        <authorList>
            <person name="Wingfield B.D."/>
            <person name="Bills G.F."/>
            <person name="Dong Y."/>
            <person name="Huang W."/>
            <person name="Nel W.J."/>
            <person name="Swalarsk-Parry B.S."/>
            <person name="Vaghefi N."/>
            <person name="Wilken P.M."/>
            <person name="An Z."/>
            <person name="de Beer Z.W."/>
            <person name="De Vos L."/>
            <person name="Chen L."/>
            <person name="Duong T.A."/>
            <person name="Gao Y."/>
            <person name="Hammerbacher A."/>
            <person name="Kikkert J.R."/>
            <person name="Li Y."/>
            <person name="Li H."/>
            <person name="Li K."/>
            <person name="Li Q."/>
            <person name="Liu X."/>
            <person name="Ma X."/>
            <person name="Naidoo K."/>
            <person name="Pethybridge S.J."/>
            <person name="Sun J."/>
            <person name="Steenkamp E.T."/>
            <person name="van der Nest M.A."/>
            <person name="van Wyk S."/>
            <person name="Wingfield M.J."/>
            <person name="Xiong C."/>
            <person name="Yue Q."/>
            <person name="Zhang X."/>
        </authorList>
    </citation>
    <scope>NUCLEOTIDE SEQUENCE [LARGE SCALE GENOMIC DNA]</scope>
    <source>
        <strain evidence="1 2">BP5796</strain>
    </source>
</reference>
<proteinExistence type="predicted"/>
<dbReference type="PANTHER" id="PTHR43591">
    <property type="entry name" value="METHYLTRANSFERASE"/>
    <property type="match status" value="1"/>
</dbReference>
<gene>
    <name evidence="1" type="ORF">BP5796_00828</name>
</gene>
<dbReference type="GO" id="GO:0008168">
    <property type="term" value="F:methyltransferase activity"/>
    <property type="evidence" value="ECO:0007669"/>
    <property type="project" value="TreeGrafter"/>
</dbReference>
<evidence type="ECO:0000313" key="1">
    <source>
        <dbReference type="EMBL" id="RDW95065.1"/>
    </source>
</evidence>
<accession>A0A3D8T960</accession>
<dbReference type="SUPFAM" id="SSF53335">
    <property type="entry name" value="S-adenosyl-L-methionine-dependent methyltransferases"/>
    <property type="match status" value="1"/>
</dbReference>
<dbReference type="InterPro" id="IPR029063">
    <property type="entry name" value="SAM-dependent_MTases_sf"/>
</dbReference>
<dbReference type="OrthoDB" id="2013972at2759"/>
<keyword evidence="2" id="KW-1185">Reference proteome</keyword>
<evidence type="ECO:0000313" key="2">
    <source>
        <dbReference type="Proteomes" id="UP000256328"/>
    </source>
</evidence>
<protein>
    <recommendedName>
        <fullName evidence="3">S-adenosyl-L-methionine-dependent methyltransferase</fullName>
    </recommendedName>
</protein>
<organism evidence="1 2">
    <name type="scientific">Coleophoma crateriformis</name>
    <dbReference type="NCBI Taxonomy" id="565419"/>
    <lineage>
        <taxon>Eukaryota</taxon>
        <taxon>Fungi</taxon>
        <taxon>Dikarya</taxon>
        <taxon>Ascomycota</taxon>
        <taxon>Pezizomycotina</taxon>
        <taxon>Leotiomycetes</taxon>
        <taxon>Helotiales</taxon>
        <taxon>Dermateaceae</taxon>
        <taxon>Coleophoma</taxon>
    </lineage>
</organism>
<evidence type="ECO:0008006" key="3">
    <source>
        <dbReference type="Google" id="ProtNLM"/>
    </source>
</evidence>
<dbReference type="CDD" id="cd02440">
    <property type="entry name" value="AdoMet_MTases"/>
    <property type="match status" value="1"/>
</dbReference>
<comment type="caution">
    <text evidence="1">The sequence shown here is derived from an EMBL/GenBank/DDBJ whole genome shotgun (WGS) entry which is preliminary data.</text>
</comment>